<dbReference type="eggNOG" id="KOG1613">
    <property type="taxonomic scope" value="Eukaryota"/>
</dbReference>
<dbReference type="GO" id="GO:0071028">
    <property type="term" value="P:nuclear mRNA surveillance"/>
    <property type="evidence" value="ECO:0007669"/>
    <property type="project" value="TreeGrafter"/>
</dbReference>
<evidence type="ECO:0000256" key="4">
    <source>
        <dbReference type="ARBA" id="ARBA00022490"/>
    </source>
</evidence>
<dbReference type="InterPro" id="IPR036345">
    <property type="entry name" value="ExoRNase_PH_dom2_sf"/>
</dbReference>
<evidence type="ECO:0000256" key="7">
    <source>
        <dbReference type="ARBA" id="ARBA00022884"/>
    </source>
</evidence>
<evidence type="ECO:0000256" key="8">
    <source>
        <dbReference type="ARBA" id="ARBA00023242"/>
    </source>
</evidence>
<accession>A0A0L0FJP5</accession>
<dbReference type="GO" id="GO:0034473">
    <property type="term" value="P:U1 snRNA 3'-end processing"/>
    <property type="evidence" value="ECO:0007669"/>
    <property type="project" value="TreeGrafter"/>
</dbReference>
<dbReference type="Pfam" id="PF03725">
    <property type="entry name" value="RNase_PH_C"/>
    <property type="match status" value="1"/>
</dbReference>
<keyword evidence="7" id="KW-0694">RNA-binding</keyword>
<dbReference type="PANTHER" id="PTHR11097">
    <property type="entry name" value="EXOSOME COMPLEX EXONUCLEASE RIBOSOMAL RNA PROCESSING PROTEIN"/>
    <property type="match status" value="1"/>
</dbReference>
<proteinExistence type="inferred from homology"/>
<evidence type="ECO:0000256" key="5">
    <source>
        <dbReference type="ARBA" id="ARBA00022552"/>
    </source>
</evidence>
<dbReference type="Proteomes" id="UP000054560">
    <property type="component" value="Unassembled WGS sequence"/>
</dbReference>
<keyword evidence="8" id="KW-0539">Nucleus</keyword>
<keyword evidence="6" id="KW-0271">Exosome</keyword>
<dbReference type="GO" id="GO:0035925">
    <property type="term" value="F:mRNA 3'-UTR AU-rich region binding"/>
    <property type="evidence" value="ECO:0007669"/>
    <property type="project" value="TreeGrafter"/>
</dbReference>
<dbReference type="SUPFAM" id="SSF54211">
    <property type="entry name" value="Ribosomal protein S5 domain 2-like"/>
    <property type="match status" value="1"/>
</dbReference>
<evidence type="ECO:0000256" key="6">
    <source>
        <dbReference type="ARBA" id="ARBA00022835"/>
    </source>
</evidence>
<reference evidence="10 11" key="1">
    <citation type="submission" date="2011-02" db="EMBL/GenBank/DDBJ databases">
        <title>The Genome Sequence of Sphaeroforma arctica JP610.</title>
        <authorList>
            <consortium name="The Broad Institute Genome Sequencing Platform"/>
            <person name="Russ C."/>
            <person name="Cuomo C."/>
            <person name="Young S.K."/>
            <person name="Zeng Q."/>
            <person name="Gargeya S."/>
            <person name="Alvarado L."/>
            <person name="Berlin A."/>
            <person name="Chapman S.B."/>
            <person name="Chen Z."/>
            <person name="Freedman E."/>
            <person name="Gellesch M."/>
            <person name="Goldberg J."/>
            <person name="Griggs A."/>
            <person name="Gujja S."/>
            <person name="Heilman E."/>
            <person name="Heiman D."/>
            <person name="Howarth C."/>
            <person name="Mehta T."/>
            <person name="Neiman D."/>
            <person name="Pearson M."/>
            <person name="Roberts A."/>
            <person name="Saif S."/>
            <person name="Shea T."/>
            <person name="Shenoy N."/>
            <person name="Sisk P."/>
            <person name="Stolte C."/>
            <person name="Sykes S."/>
            <person name="White J."/>
            <person name="Yandava C."/>
            <person name="Burger G."/>
            <person name="Gray M.W."/>
            <person name="Holland P.W.H."/>
            <person name="King N."/>
            <person name="Lang F.B.F."/>
            <person name="Roger A.J."/>
            <person name="Ruiz-Trillo I."/>
            <person name="Haas B."/>
            <person name="Nusbaum C."/>
            <person name="Birren B."/>
        </authorList>
    </citation>
    <scope>NUCLEOTIDE SEQUENCE [LARGE SCALE GENOMIC DNA]</scope>
    <source>
        <strain evidence="10 11">JP610</strain>
    </source>
</reference>
<dbReference type="GeneID" id="25911026"/>
<evidence type="ECO:0000313" key="11">
    <source>
        <dbReference type="Proteomes" id="UP000054560"/>
    </source>
</evidence>
<dbReference type="GO" id="GO:0000176">
    <property type="term" value="C:nuclear exosome (RNase complex)"/>
    <property type="evidence" value="ECO:0007669"/>
    <property type="project" value="TreeGrafter"/>
</dbReference>
<dbReference type="GO" id="GO:0000177">
    <property type="term" value="C:cytoplasmic exosome (RNase complex)"/>
    <property type="evidence" value="ECO:0007669"/>
    <property type="project" value="TreeGrafter"/>
</dbReference>
<protein>
    <recommendedName>
        <fullName evidence="9">Exoribonuclease phosphorolytic domain-containing protein</fullName>
    </recommendedName>
</protein>
<dbReference type="InterPro" id="IPR020568">
    <property type="entry name" value="Ribosomal_Su5_D2-typ_SF"/>
</dbReference>
<dbReference type="Gene3D" id="3.30.230.70">
    <property type="entry name" value="GHMP Kinase, N-terminal domain"/>
    <property type="match status" value="1"/>
</dbReference>
<dbReference type="InterPro" id="IPR050590">
    <property type="entry name" value="Exosome_comp_Rrp42_subfam"/>
</dbReference>
<dbReference type="RefSeq" id="XP_014150904.1">
    <property type="nucleotide sequence ID" value="XM_014295429.1"/>
</dbReference>
<evidence type="ECO:0000256" key="2">
    <source>
        <dbReference type="ARBA" id="ARBA00004604"/>
    </source>
</evidence>
<dbReference type="GO" id="GO:0034475">
    <property type="term" value="P:U4 snRNA 3'-end processing"/>
    <property type="evidence" value="ECO:0007669"/>
    <property type="project" value="TreeGrafter"/>
</dbReference>
<dbReference type="STRING" id="667725.A0A0L0FJP5"/>
<dbReference type="SUPFAM" id="SSF55666">
    <property type="entry name" value="Ribonuclease PH domain 2-like"/>
    <property type="match status" value="1"/>
</dbReference>
<dbReference type="GO" id="GO:0016075">
    <property type="term" value="P:rRNA catabolic process"/>
    <property type="evidence" value="ECO:0007669"/>
    <property type="project" value="TreeGrafter"/>
</dbReference>
<keyword evidence="11" id="KW-1185">Reference proteome</keyword>
<dbReference type="InterPro" id="IPR015847">
    <property type="entry name" value="ExoRNase_PH_dom2"/>
</dbReference>
<dbReference type="GO" id="GO:0005730">
    <property type="term" value="C:nucleolus"/>
    <property type="evidence" value="ECO:0007669"/>
    <property type="project" value="UniProtKB-SubCell"/>
</dbReference>
<dbReference type="InterPro" id="IPR027408">
    <property type="entry name" value="PNPase/RNase_PH_dom_sf"/>
</dbReference>
<dbReference type="PANTHER" id="PTHR11097:SF9">
    <property type="entry name" value="EXOSOME COMPLEX COMPONENT RRP43"/>
    <property type="match status" value="1"/>
</dbReference>
<keyword evidence="5" id="KW-0698">rRNA processing</keyword>
<gene>
    <name evidence="10" type="ORF">SARC_10522</name>
</gene>
<comment type="similarity">
    <text evidence="3">Belongs to the RNase PH family.</text>
</comment>
<name>A0A0L0FJP5_9EUKA</name>
<organism evidence="10 11">
    <name type="scientific">Sphaeroforma arctica JP610</name>
    <dbReference type="NCBI Taxonomy" id="667725"/>
    <lineage>
        <taxon>Eukaryota</taxon>
        <taxon>Ichthyosporea</taxon>
        <taxon>Ichthyophonida</taxon>
        <taxon>Sphaeroforma</taxon>
    </lineage>
</organism>
<sequence>MSQASSIGTQFQTSNEKTNTLHQFISDIFQRGKYLPLDQLCVVEGEIAWTLYAEINILEFDGGLETASLLALVAALQNVLLPAYEADTEAGEMVPTEADATKLDMTGVPFALGFSLFDDSLVTDLTMEEEVLMDSRVCVVVDSSENIVRVDKIGGRPLSSDRLRSVVHTTKRNLNGVLETLAAA</sequence>
<comment type="subcellular location">
    <subcellularLocation>
        <location evidence="1">Cytoplasm</location>
    </subcellularLocation>
    <subcellularLocation>
        <location evidence="2">Nucleus</location>
        <location evidence="2">Nucleolus</location>
    </subcellularLocation>
</comment>
<evidence type="ECO:0000259" key="9">
    <source>
        <dbReference type="Pfam" id="PF03725"/>
    </source>
</evidence>
<dbReference type="GO" id="GO:0000467">
    <property type="term" value="P:exonucleolytic trimming to generate mature 3'-end of 5.8S rRNA from tricistronic rRNA transcript (SSU-rRNA, 5.8S rRNA, LSU-rRNA)"/>
    <property type="evidence" value="ECO:0007669"/>
    <property type="project" value="TreeGrafter"/>
</dbReference>
<evidence type="ECO:0000256" key="1">
    <source>
        <dbReference type="ARBA" id="ARBA00004496"/>
    </source>
</evidence>
<dbReference type="EMBL" id="KQ242879">
    <property type="protein sequence ID" value="KNC77002.1"/>
    <property type="molecule type" value="Genomic_DNA"/>
</dbReference>
<evidence type="ECO:0000256" key="3">
    <source>
        <dbReference type="ARBA" id="ARBA00006678"/>
    </source>
</evidence>
<dbReference type="OrthoDB" id="45882at2759"/>
<evidence type="ECO:0000313" key="10">
    <source>
        <dbReference type="EMBL" id="KNC77002.1"/>
    </source>
</evidence>
<dbReference type="GO" id="GO:0071038">
    <property type="term" value="P:TRAMP-dependent tRNA surveillance pathway"/>
    <property type="evidence" value="ECO:0007669"/>
    <property type="project" value="TreeGrafter"/>
</dbReference>
<keyword evidence="4" id="KW-0963">Cytoplasm</keyword>
<dbReference type="GO" id="GO:0034476">
    <property type="term" value="P:U5 snRNA 3'-end processing"/>
    <property type="evidence" value="ECO:0007669"/>
    <property type="project" value="TreeGrafter"/>
</dbReference>
<feature type="domain" description="Exoribonuclease phosphorolytic" evidence="9">
    <location>
        <begin position="108"/>
        <end position="170"/>
    </location>
</feature>
<dbReference type="GO" id="GO:0071035">
    <property type="term" value="P:nuclear polyadenylation-dependent rRNA catabolic process"/>
    <property type="evidence" value="ECO:0007669"/>
    <property type="project" value="TreeGrafter"/>
</dbReference>
<dbReference type="AlphaFoldDB" id="A0A0L0FJP5"/>